<feature type="chain" id="PRO_5045861894" evidence="1">
    <location>
        <begin position="22"/>
        <end position="90"/>
    </location>
</feature>
<gene>
    <name evidence="2" type="ORF">LMG7141_00270</name>
</gene>
<reference evidence="2 3" key="1">
    <citation type="submission" date="2023-07" db="EMBL/GenBank/DDBJ databases">
        <authorList>
            <person name="Peeters C."/>
        </authorList>
    </citation>
    <scope>NUCLEOTIDE SEQUENCE [LARGE SCALE GENOMIC DNA]</scope>
    <source>
        <strain evidence="2 3">LMG 7141</strain>
    </source>
</reference>
<keyword evidence="3" id="KW-1185">Reference proteome</keyword>
<comment type="caution">
    <text evidence="2">The sequence shown here is derived from an EMBL/GenBank/DDBJ whole genome shotgun (WGS) entry which is preliminary data.</text>
</comment>
<feature type="signal peptide" evidence="1">
    <location>
        <begin position="1"/>
        <end position="21"/>
    </location>
</feature>
<proteinExistence type="predicted"/>
<organism evidence="2 3">
    <name type="scientific">Ralstonia condita</name>
    <dbReference type="NCBI Taxonomy" id="3058600"/>
    <lineage>
        <taxon>Bacteria</taxon>
        <taxon>Pseudomonadati</taxon>
        <taxon>Pseudomonadota</taxon>
        <taxon>Betaproteobacteria</taxon>
        <taxon>Burkholderiales</taxon>
        <taxon>Burkholderiaceae</taxon>
        <taxon>Ralstonia</taxon>
    </lineage>
</organism>
<protein>
    <submittedName>
        <fullName evidence="2">Uncharacterized protein</fullName>
    </submittedName>
</protein>
<accession>A0ABM9IWX7</accession>
<dbReference type="EMBL" id="CATYWO010000001">
    <property type="protein sequence ID" value="CAJ0774883.1"/>
    <property type="molecule type" value="Genomic_DNA"/>
</dbReference>
<name>A0ABM9IWX7_9RALS</name>
<keyword evidence="1" id="KW-0732">Signal</keyword>
<evidence type="ECO:0000313" key="2">
    <source>
        <dbReference type="EMBL" id="CAJ0774883.1"/>
    </source>
</evidence>
<evidence type="ECO:0000313" key="3">
    <source>
        <dbReference type="Proteomes" id="UP001189616"/>
    </source>
</evidence>
<dbReference type="Proteomes" id="UP001189616">
    <property type="component" value="Unassembled WGS sequence"/>
</dbReference>
<sequence>MKTKNLILASLIAVAAVPAFAAGVQGKDPYTNGQAVTKADPYTDGARKADIYTDGALRKTDAYTDGQLRKADPYTDGALVGKADPFTDGQ</sequence>
<dbReference type="RefSeq" id="WP_316656480.1">
    <property type="nucleotide sequence ID" value="NZ_CATYWO010000001.1"/>
</dbReference>
<evidence type="ECO:0000256" key="1">
    <source>
        <dbReference type="SAM" id="SignalP"/>
    </source>
</evidence>